<accession>A0A0P8A3L0</accession>
<sequence>EIRPDLLEYATFELAYSFKQKPSYKDVIDKAGRPVYEDRIMGPVTLTHSFNSYPFTFAGVN</sequence>
<evidence type="ECO:0000313" key="1">
    <source>
        <dbReference type="EMBL" id="KPQ40934.1"/>
    </source>
</evidence>
<name>A0A0P8A3L0_9EURY</name>
<reference evidence="1 2" key="1">
    <citation type="submission" date="2015-09" db="EMBL/GenBank/DDBJ databases">
        <title>A metagenomics-based metabolic model of nitrate-dependent anaerobic oxidation of methane by Methanoperedens-like archaea.</title>
        <authorList>
            <person name="Arshad A."/>
            <person name="Speth D.R."/>
            <person name="De Graaf R.M."/>
            <person name="Op Den Camp H.J."/>
            <person name="Jetten M.S."/>
            <person name="Welte C.U."/>
        </authorList>
    </citation>
    <scope>NUCLEOTIDE SEQUENCE [LARGE SCALE GENOMIC DNA]</scope>
</reference>
<gene>
    <name evidence="1" type="ORF">MPEBLZ_04524</name>
</gene>
<evidence type="ECO:0000313" key="2">
    <source>
        <dbReference type="Proteomes" id="UP000050360"/>
    </source>
</evidence>
<organism evidence="1 2">
    <name type="scientific">Candidatus Methanoperedens nitratireducens</name>
    <dbReference type="NCBI Taxonomy" id="1392998"/>
    <lineage>
        <taxon>Archaea</taxon>
        <taxon>Methanobacteriati</taxon>
        <taxon>Methanobacteriota</taxon>
        <taxon>Stenosarchaea group</taxon>
        <taxon>Methanomicrobia</taxon>
        <taxon>Methanosarcinales</taxon>
        <taxon>ANME-2 cluster</taxon>
        <taxon>Candidatus Methanoperedentaceae</taxon>
        <taxon>Candidatus Methanoperedens</taxon>
    </lineage>
</organism>
<dbReference type="Proteomes" id="UP000050360">
    <property type="component" value="Unassembled WGS sequence"/>
</dbReference>
<comment type="caution">
    <text evidence="1">The sequence shown here is derived from an EMBL/GenBank/DDBJ whole genome shotgun (WGS) entry which is preliminary data.</text>
</comment>
<feature type="non-terminal residue" evidence="1">
    <location>
        <position position="1"/>
    </location>
</feature>
<dbReference type="EMBL" id="LKCM01000489">
    <property type="protein sequence ID" value="KPQ40934.1"/>
    <property type="molecule type" value="Genomic_DNA"/>
</dbReference>
<protein>
    <submittedName>
        <fullName evidence="1">Uncharacterized protein</fullName>
    </submittedName>
</protein>
<dbReference type="AlphaFoldDB" id="A0A0P8A3L0"/>
<proteinExistence type="predicted"/>